<dbReference type="SUPFAM" id="SSF46785">
    <property type="entry name" value="Winged helix' DNA-binding domain"/>
    <property type="match status" value="1"/>
</dbReference>
<organism evidence="6 7">
    <name type="scientific">Pegethrix bostrychoides GSE-TBD4-15B</name>
    <dbReference type="NCBI Taxonomy" id="2839662"/>
    <lineage>
        <taxon>Bacteria</taxon>
        <taxon>Bacillati</taxon>
        <taxon>Cyanobacteriota</taxon>
        <taxon>Cyanophyceae</taxon>
        <taxon>Oculatellales</taxon>
        <taxon>Oculatellaceae</taxon>
        <taxon>Pegethrix</taxon>
    </lineage>
</organism>
<dbReference type="PANTHER" id="PTHR30346:SF28">
    <property type="entry name" value="HTH-TYPE TRANSCRIPTIONAL REGULATOR CYNR"/>
    <property type="match status" value="1"/>
</dbReference>
<protein>
    <submittedName>
        <fullName evidence="6">LysR family transcriptional regulator</fullName>
    </submittedName>
</protein>
<evidence type="ECO:0000259" key="5">
    <source>
        <dbReference type="PROSITE" id="PS50931"/>
    </source>
</evidence>
<dbReference type="AlphaFoldDB" id="A0A951U335"/>
<dbReference type="GO" id="GO:0003677">
    <property type="term" value="F:DNA binding"/>
    <property type="evidence" value="ECO:0007669"/>
    <property type="project" value="UniProtKB-KW"/>
</dbReference>
<proteinExistence type="inferred from homology"/>
<dbReference type="GO" id="GO:0003700">
    <property type="term" value="F:DNA-binding transcription factor activity"/>
    <property type="evidence" value="ECO:0007669"/>
    <property type="project" value="InterPro"/>
</dbReference>
<dbReference type="InterPro" id="IPR005119">
    <property type="entry name" value="LysR_subst-bd"/>
</dbReference>
<dbReference type="Proteomes" id="UP000707356">
    <property type="component" value="Unassembled WGS sequence"/>
</dbReference>
<dbReference type="Pfam" id="PF00126">
    <property type="entry name" value="HTH_1"/>
    <property type="match status" value="1"/>
</dbReference>
<dbReference type="PROSITE" id="PS50931">
    <property type="entry name" value="HTH_LYSR"/>
    <property type="match status" value="1"/>
</dbReference>
<dbReference type="SUPFAM" id="SSF53850">
    <property type="entry name" value="Periplasmic binding protein-like II"/>
    <property type="match status" value="1"/>
</dbReference>
<evidence type="ECO:0000313" key="6">
    <source>
        <dbReference type="EMBL" id="MBW4463996.1"/>
    </source>
</evidence>
<name>A0A951U335_9CYAN</name>
<evidence type="ECO:0000256" key="4">
    <source>
        <dbReference type="ARBA" id="ARBA00023163"/>
    </source>
</evidence>
<dbReference type="InterPro" id="IPR000847">
    <property type="entry name" value="LysR_HTH_N"/>
</dbReference>
<accession>A0A951U335</accession>
<comment type="similarity">
    <text evidence="1">Belongs to the LysR transcriptional regulatory family.</text>
</comment>
<gene>
    <name evidence="6" type="ORF">KME07_00965</name>
</gene>
<evidence type="ECO:0000256" key="1">
    <source>
        <dbReference type="ARBA" id="ARBA00009437"/>
    </source>
</evidence>
<dbReference type="InterPro" id="IPR036388">
    <property type="entry name" value="WH-like_DNA-bd_sf"/>
</dbReference>
<sequence length="320" mass="35836">MDFQYLSQFELRQICYFLALVQSENNFTEAAKRLGIKQPPLTQRIQALEKLLSNGQNPYPVKLLDRTKRPIALTEAGEVFLAEAQQAIAHLDRAILRAQQASQGQIGRLVIGITNVMANSILPEVVQSFHKRFPNVVLEMREVTVEEQISMLRTEQIDITFQQAERFDSSESDLIFQPILQEYFILAVPANHPLAVQSQVALTALKDEQIILPSFDVFPFYQSVILLCQKAGFEPKIVQTVVASGAVALLSLVAAGVGVSILPNHVQTLSREGVVYRSLRDIGLTRQVAVVWRGDDSSIVLRQFLNVIQELINLSVLDSW</sequence>
<dbReference type="Gene3D" id="1.10.10.10">
    <property type="entry name" value="Winged helix-like DNA-binding domain superfamily/Winged helix DNA-binding domain"/>
    <property type="match status" value="1"/>
</dbReference>
<reference evidence="6" key="2">
    <citation type="journal article" date="2022" name="Microbiol. Resour. Announc.">
        <title>Metagenome Sequencing to Explore Phylogenomics of Terrestrial Cyanobacteria.</title>
        <authorList>
            <person name="Ward R.D."/>
            <person name="Stajich J.E."/>
            <person name="Johansen J.R."/>
            <person name="Huntemann M."/>
            <person name="Clum A."/>
            <person name="Foster B."/>
            <person name="Foster B."/>
            <person name="Roux S."/>
            <person name="Palaniappan K."/>
            <person name="Varghese N."/>
            <person name="Mukherjee S."/>
            <person name="Reddy T.B.K."/>
            <person name="Daum C."/>
            <person name="Copeland A."/>
            <person name="Chen I.A."/>
            <person name="Ivanova N.N."/>
            <person name="Kyrpides N.C."/>
            <person name="Shapiro N."/>
            <person name="Eloe-Fadrosh E.A."/>
            <person name="Pietrasiak N."/>
        </authorList>
    </citation>
    <scope>NUCLEOTIDE SEQUENCE</scope>
    <source>
        <strain evidence="6">GSE-TBD4-15B</strain>
    </source>
</reference>
<feature type="domain" description="HTH lysR-type" evidence="5">
    <location>
        <begin position="9"/>
        <end position="74"/>
    </location>
</feature>
<reference evidence="6" key="1">
    <citation type="submission" date="2021-05" db="EMBL/GenBank/DDBJ databases">
        <authorList>
            <person name="Pietrasiak N."/>
            <person name="Ward R."/>
            <person name="Stajich J.E."/>
            <person name="Kurbessoian T."/>
        </authorList>
    </citation>
    <scope>NUCLEOTIDE SEQUENCE</scope>
    <source>
        <strain evidence="6">GSE-TBD4-15B</strain>
    </source>
</reference>
<evidence type="ECO:0000313" key="7">
    <source>
        <dbReference type="Proteomes" id="UP000707356"/>
    </source>
</evidence>
<dbReference type="Gene3D" id="3.40.190.10">
    <property type="entry name" value="Periplasmic binding protein-like II"/>
    <property type="match status" value="2"/>
</dbReference>
<evidence type="ECO:0000256" key="3">
    <source>
        <dbReference type="ARBA" id="ARBA00023125"/>
    </source>
</evidence>
<keyword evidence="3" id="KW-0238">DNA-binding</keyword>
<dbReference type="GO" id="GO:0032993">
    <property type="term" value="C:protein-DNA complex"/>
    <property type="evidence" value="ECO:0007669"/>
    <property type="project" value="TreeGrafter"/>
</dbReference>
<dbReference type="PANTHER" id="PTHR30346">
    <property type="entry name" value="TRANSCRIPTIONAL DUAL REGULATOR HCAR-RELATED"/>
    <property type="match status" value="1"/>
</dbReference>
<dbReference type="InterPro" id="IPR036390">
    <property type="entry name" value="WH_DNA-bd_sf"/>
</dbReference>
<dbReference type="CDD" id="cd08414">
    <property type="entry name" value="PBP2_LTTR_aromatics_like"/>
    <property type="match status" value="1"/>
</dbReference>
<evidence type="ECO:0000256" key="2">
    <source>
        <dbReference type="ARBA" id="ARBA00023015"/>
    </source>
</evidence>
<keyword evidence="2" id="KW-0805">Transcription regulation</keyword>
<keyword evidence="4" id="KW-0804">Transcription</keyword>
<dbReference type="EMBL" id="JAHHHV010000004">
    <property type="protein sequence ID" value="MBW4463996.1"/>
    <property type="molecule type" value="Genomic_DNA"/>
</dbReference>
<dbReference type="Pfam" id="PF03466">
    <property type="entry name" value="LysR_substrate"/>
    <property type="match status" value="1"/>
</dbReference>
<comment type="caution">
    <text evidence="6">The sequence shown here is derived from an EMBL/GenBank/DDBJ whole genome shotgun (WGS) entry which is preliminary data.</text>
</comment>